<evidence type="ECO:0000313" key="2">
    <source>
        <dbReference type="Proteomes" id="UP001454036"/>
    </source>
</evidence>
<reference evidence="1 2" key="1">
    <citation type="submission" date="2024-01" db="EMBL/GenBank/DDBJ databases">
        <title>The complete chloroplast genome sequence of Lithospermum erythrorhizon: insights into the phylogenetic relationship among Boraginaceae species and the maternal lineages of purple gromwells.</title>
        <authorList>
            <person name="Okada T."/>
            <person name="Watanabe K."/>
        </authorList>
    </citation>
    <scope>NUCLEOTIDE SEQUENCE [LARGE SCALE GENOMIC DNA]</scope>
</reference>
<organism evidence="1 2">
    <name type="scientific">Lithospermum erythrorhizon</name>
    <name type="common">Purple gromwell</name>
    <name type="synonym">Lithospermum officinale var. erythrorhizon</name>
    <dbReference type="NCBI Taxonomy" id="34254"/>
    <lineage>
        <taxon>Eukaryota</taxon>
        <taxon>Viridiplantae</taxon>
        <taxon>Streptophyta</taxon>
        <taxon>Embryophyta</taxon>
        <taxon>Tracheophyta</taxon>
        <taxon>Spermatophyta</taxon>
        <taxon>Magnoliopsida</taxon>
        <taxon>eudicotyledons</taxon>
        <taxon>Gunneridae</taxon>
        <taxon>Pentapetalae</taxon>
        <taxon>asterids</taxon>
        <taxon>lamiids</taxon>
        <taxon>Boraginales</taxon>
        <taxon>Boraginaceae</taxon>
        <taxon>Boraginoideae</taxon>
        <taxon>Lithospermeae</taxon>
        <taxon>Lithospermum</taxon>
    </lineage>
</organism>
<comment type="caution">
    <text evidence="1">The sequence shown here is derived from an EMBL/GenBank/DDBJ whole genome shotgun (WGS) entry which is preliminary data.</text>
</comment>
<accession>A0AAV3P5G7</accession>
<evidence type="ECO:0000313" key="1">
    <source>
        <dbReference type="EMBL" id="GAA0146443.1"/>
    </source>
</evidence>
<proteinExistence type="predicted"/>
<sequence>MAGIIHEMTRTIIDSVMQQLREQISQLRKESHMEALSVPEEREETYTHTPRCEGIMSRMQVSKAIMRRRRDVRRSQLPNKMLWQLYEDRWMPSPRKLLDRPDEGRILNWQG</sequence>
<dbReference type="Proteomes" id="UP001454036">
    <property type="component" value="Unassembled WGS sequence"/>
</dbReference>
<name>A0AAV3P5G7_LITER</name>
<dbReference type="EMBL" id="BAABME010000932">
    <property type="protein sequence ID" value="GAA0146443.1"/>
    <property type="molecule type" value="Genomic_DNA"/>
</dbReference>
<gene>
    <name evidence="1" type="ORF">LIER_06395</name>
</gene>
<dbReference type="AlphaFoldDB" id="A0AAV3P5G7"/>
<keyword evidence="2" id="KW-1185">Reference proteome</keyword>
<protein>
    <submittedName>
        <fullName evidence="1">Uncharacterized protein</fullName>
    </submittedName>
</protein>